<dbReference type="InterPro" id="IPR050173">
    <property type="entry name" value="ABC_transporter_C-like"/>
</dbReference>
<sequence length="318" mass="35764">MMKGTPFEKLVSAYRNVITVLDLKINKNYSESQKGDRDHLEETKRPYLSKGNKERNVYVKGLPEVQLTDEEEKENDNVGWKPFFDYILVSKGSLFLCLTSKVFFSGFINSVFDAPMLFFDSTPIGWILTRASSDLSVLDFNIPSSVFAPVASKYVPRLVGLFSNALALTVTQVFMTRWYSSFCNYIISVERIKQFMHIPPEPPAIVEDKRPLYRSNARLVLNGITCIFTEGTKVGIVGRTGNGKTVLVSKLGYGCMGLSGAYNSPVSDEDGIAIIKYAYSKGELVEYDDPSKLRETNSSFSKLEAEYWSSCRRNSVLL</sequence>
<evidence type="ECO:0008006" key="8">
    <source>
        <dbReference type="Google" id="ProtNLM"/>
    </source>
</evidence>
<dbReference type="EMBL" id="SDRB02003893">
    <property type="protein sequence ID" value="THG16730.1"/>
    <property type="molecule type" value="Genomic_DNA"/>
</dbReference>
<dbReference type="InterPro" id="IPR027417">
    <property type="entry name" value="P-loop_NTPase"/>
</dbReference>
<dbReference type="GO" id="GO:0042626">
    <property type="term" value="F:ATPase-coupled transmembrane transporter activity"/>
    <property type="evidence" value="ECO:0007669"/>
    <property type="project" value="TreeGrafter"/>
</dbReference>
<evidence type="ECO:0000256" key="2">
    <source>
        <dbReference type="ARBA" id="ARBA00022741"/>
    </source>
</evidence>
<proteinExistence type="predicted"/>
<evidence type="ECO:0000256" key="5">
    <source>
        <dbReference type="ARBA" id="ARBA00023136"/>
    </source>
</evidence>
<dbReference type="GO" id="GO:0016020">
    <property type="term" value="C:membrane"/>
    <property type="evidence" value="ECO:0007669"/>
    <property type="project" value="InterPro"/>
</dbReference>
<dbReference type="AlphaFoldDB" id="A0A4S4EJJ1"/>
<reference evidence="6 7" key="1">
    <citation type="journal article" date="2018" name="Proc. Natl. Acad. Sci. U.S.A.">
        <title>Draft genome sequence of Camellia sinensis var. sinensis provides insights into the evolution of the tea genome and tea quality.</title>
        <authorList>
            <person name="Wei C."/>
            <person name="Yang H."/>
            <person name="Wang S."/>
            <person name="Zhao J."/>
            <person name="Liu C."/>
            <person name="Gao L."/>
            <person name="Xia E."/>
            <person name="Lu Y."/>
            <person name="Tai Y."/>
            <person name="She G."/>
            <person name="Sun J."/>
            <person name="Cao H."/>
            <person name="Tong W."/>
            <person name="Gao Q."/>
            <person name="Li Y."/>
            <person name="Deng W."/>
            <person name="Jiang X."/>
            <person name="Wang W."/>
            <person name="Chen Q."/>
            <person name="Zhang S."/>
            <person name="Li H."/>
            <person name="Wu J."/>
            <person name="Wang P."/>
            <person name="Li P."/>
            <person name="Shi C."/>
            <person name="Zheng F."/>
            <person name="Jian J."/>
            <person name="Huang B."/>
            <person name="Shan D."/>
            <person name="Shi M."/>
            <person name="Fang C."/>
            <person name="Yue Y."/>
            <person name="Li F."/>
            <person name="Li D."/>
            <person name="Wei S."/>
            <person name="Han B."/>
            <person name="Jiang C."/>
            <person name="Yin Y."/>
            <person name="Xia T."/>
            <person name="Zhang Z."/>
            <person name="Bennetzen J.L."/>
            <person name="Zhao S."/>
            <person name="Wan X."/>
        </authorList>
    </citation>
    <scope>NUCLEOTIDE SEQUENCE [LARGE SCALE GENOMIC DNA]</scope>
    <source>
        <strain evidence="7">cv. Shuchazao</strain>
        <tissue evidence="6">Leaf</tissue>
    </source>
</reference>
<evidence type="ECO:0000256" key="4">
    <source>
        <dbReference type="ARBA" id="ARBA00022989"/>
    </source>
</evidence>
<dbReference type="InterPro" id="IPR036640">
    <property type="entry name" value="ABC1_TM_sf"/>
</dbReference>
<dbReference type="SUPFAM" id="SSF90123">
    <property type="entry name" value="ABC transporter transmembrane region"/>
    <property type="match status" value="1"/>
</dbReference>
<protein>
    <recommendedName>
        <fullName evidence="8">ABC transporter domain-containing protein</fullName>
    </recommendedName>
</protein>
<evidence type="ECO:0000313" key="6">
    <source>
        <dbReference type="EMBL" id="THG16730.1"/>
    </source>
</evidence>
<keyword evidence="3" id="KW-0067">ATP-binding</keyword>
<evidence type="ECO:0000256" key="1">
    <source>
        <dbReference type="ARBA" id="ARBA00022692"/>
    </source>
</evidence>
<evidence type="ECO:0000313" key="7">
    <source>
        <dbReference type="Proteomes" id="UP000306102"/>
    </source>
</evidence>
<keyword evidence="7" id="KW-1185">Reference proteome</keyword>
<dbReference type="Proteomes" id="UP000306102">
    <property type="component" value="Unassembled WGS sequence"/>
</dbReference>
<dbReference type="PANTHER" id="PTHR24223">
    <property type="entry name" value="ATP-BINDING CASSETTE SUB-FAMILY C"/>
    <property type="match status" value="1"/>
</dbReference>
<dbReference type="Gene3D" id="3.40.50.300">
    <property type="entry name" value="P-loop containing nucleotide triphosphate hydrolases"/>
    <property type="match status" value="1"/>
</dbReference>
<keyword evidence="5" id="KW-0472">Membrane</keyword>
<organism evidence="6 7">
    <name type="scientific">Camellia sinensis var. sinensis</name>
    <name type="common">China tea</name>
    <dbReference type="NCBI Taxonomy" id="542762"/>
    <lineage>
        <taxon>Eukaryota</taxon>
        <taxon>Viridiplantae</taxon>
        <taxon>Streptophyta</taxon>
        <taxon>Embryophyta</taxon>
        <taxon>Tracheophyta</taxon>
        <taxon>Spermatophyta</taxon>
        <taxon>Magnoliopsida</taxon>
        <taxon>eudicotyledons</taxon>
        <taxon>Gunneridae</taxon>
        <taxon>Pentapetalae</taxon>
        <taxon>asterids</taxon>
        <taxon>Ericales</taxon>
        <taxon>Theaceae</taxon>
        <taxon>Camellia</taxon>
    </lineage>
</organism>
<dbReference type="GO" id="GO:0005524">
    <property type="term" value="F:ATP binding"/>
    <property type="evidence" value="ECO:0007669"/>
    <property type="project" value="UniProtKB-KW"/>
</dbReference>
<dbReference type="SUPFAM" id="SSF52540">
    <property type="entry name" value="P-loop containing nucleoside triphosphate hydrolases"/>
    <property type="match status" value="1"/>
</dbReference>
<dbReference type="STRING" id="542762.A0A4S4EJJ1"/>
<accession>A0A4S4EJJ1</accession>
<dbReference type="PANTHER" id="PTHR24223:SF108">
    <property type="entry name" value="ABC TRANSPORTER C FAMILY MEMBER 8"/>
    <property type="match status" value="1"/>
</dbReference>
<comment type="caution">
    <text evidence="6">The sequence shown here is derived from an EMBL/GenBank/DDBJ whole genome shotgun (WGS) entry which is preliminary data.</text>
</comment>
<evidence type="ECO:0000256" key="3">
    <source>
        <dbReference type="ARBA" id="ARBA00022840"/>
    </source>
</evidence>
<gene>
    <name evidence="6" type="ORF">TEA_020078</name>
</gene>
<keyword evidence="2" id="KW-0547">Nucleotide-binding</keyword>
<keyword evidence="1" id="KW-0812">Transmembrane</keyword>
<name>A0A4S4EJJ1_CAMSN</name>
<keyword evidence="4" id="KW-1133">Transmembrane helix</keyword>